<name>A0A6J6JWE2_9ZZZZ</name>
<evidence type="ECO:0000256" key="1">
    <source>
        <dbReference type="SAM" id="Phobius"/>
    </source>
</evidence>
<accession>A0A6J6JWE2</accession>
<gene>
    <name evidence="2" type="ORF">UFOPK2171_00123</name>
</gene>
<feature type="transmembrane region" description="Helical" evidence="1">
    <location>
        <begin position="25"/>
        <end position="44"/>
    </location>
</feature>
<dbReference type="EMBL" id="CAEZWD010000006">
    <property type="protein sequence ID" value="CAB4641647.1"/>
    <property type="molecule type" value="Genomic_DNA"/>
</dbReference>
<feature type="transmembrane region" description="Helical" evidence="1">
    <location>
        <begin position="149"/>
        <end position="169"/>
    </location>
</feature>
<feature type="transmembrane region" description="Helical" evidence="1">
    <location>
        <begin position="176"/>
        <end position="194"/>
    </location>
</feature>
<dbReference type="AlphaFoldDB" id="A0A6J6JWE2"/>
<keyword evidence="1" id="KW-1133">Transmembrane helix</keyword>
<reference evidence="2" key="1">
    <citation type="submission" date="2020-05" db="EMBL/GenBank/DDBJ databases">
        <authorList>
            <person name="Chiriac C."/>
            <person name="Salcher M."/>
            <person name="Ghai R."/>
            <person name="Kavagutti S V."/>
        </authorList>
    </citation>
    <scope>NUCLEOTIDE SEQUENCE</scope>
</reference>
<feature type="transmembrane region" description="Helical" evidence="1">
    <location>
        <begin position="121"/>
        <end position="143"/>
    </location>
</feature>
<dbReference type="InterPro" id="IPR018688">
    <property type="entry name" value="PpoB2-like"/>
</dbReference>
<proteinExistence type="predicted"/>
<evidence type="ECO:0000313" key="2">
    <source>
        <dbReference type="EMBL" id="CAB4641647.1"/>
    </source>
</evidence>
<keyword evidence="1" id="KW-0472">Membrane</keyword>
<protein>
    <submittedName>
        <fullName evidence="2">Unannotated protein</fullName>
    </submittedName>
</protein>
<organism evidence="2">
    <name type="scientific">freshwater metagenome</name>
    <dbReference type="NCBI Taxonomy" id="449393"/>
    <lineage>
        <taxon>unclassified sequences</taxon>
        <taxon>metagenomes</taxon>
        <taxon>ecological metagenomes</taxon>
    </lineage>
</organism>
<feature type="transmembrane region" description="Helical" evidence="1">
    <location>
        <begin position="82"/>
        <end position="100"/>
    </location>
</feature>
<feature type="transmembrane region" description="Helical" evidence="1">
    <location>
        <begin position="51"/>
        <end position="76"/>
    </location>
</feature>
<keyword evidence="1" id="KW-0812">Transmembrane</keyword>
<sequence>MSVRHNEVHALEFVSMQSMSTLELIQDWAVMSAWMMAPLALILAARTQQSFGFVFMSVLGFLGLWAFAGIPIGIAMSLLHNFNHAVVSAALLATAGAYQFSRRHEQAVLDCMETSDSDMWFGIRTGWTCFVACGPLMVGAYAVMPSSPWLMLAITVVMAAEFISSNRFIVARSVGLVAAMAAVGVLFLAGPITFGDLPTVNHHQHQ</sequence>
<dbReference type="Pfam" id="PF09948">
    <property type="entry name" value="PpoB2"/>
    <property type="match status" value="1"/>
</dbReference>